<feature type="transmembrane region" description="Helical" evidence="5">
    <location>
        <begin position="130"/>
        <end position="149"/>
    </location>
</feature>
<dbReference type="GeneID" id="303171985"/>
<organism evidence="7 8">
    <name type="scientific">Agrococcus casei LMG 22410</name>
    <dbReference type="NCBI Taxonomy" id="1255656"/>
    <lineage>
        <taxon>Bacteria</taxon>
        <taxon>Bacillati</taxon>
        <taxon>Actinomycetota</taxon>
        <taxon>Actinomycetes</taxon>
        <taxon>Micrococcales</taxon>
        <taxon>Microbacteriaceae</taxon>
        <taxon>Agrococcus</taxon>
    </lineage>
</organism>
<keyword evidence="4 5" id="KW-0472">Membrane</keyword>
<feature type="transmembrane region" description="Helical" evidence="5">
    <location>
        <begin position="161"/>
        <end position="182"/>
    </location>
</feature>
<comment type="subcellular location">
    <subcellularLocation>
        <location evidence="1">Membrane</location>
        <topology evidence="1">Multi-pass membrane protein</topology>
    </subcellularLocation>
</comment>
<dbReference type="Proteomes" id="UP000195787">
    <property type="component" value="Unassembled WGS sequence"/>
</dbReference>
<evidence type="ECO:0000313" key="7">
    <source>
        <dbReference type="EMBL" id="SJM49777.1"/>
    </source>
</evidence>
<proteinExistence type="predicted"/>
<evidence type="ECO:0000256" key="5">
    <source>
        <dbReference type="SAM" id="Phobius"/>
    </source>
</evidence>
<evidence type="ECO:0000259" key="6">
    <source>
        <dbReference type="Pfam" id="PF13515"/>
    </source>
</evidence>
<reference evidence="7 8" key="1">
    <citation type="submission" date="2017-02" db="EMBL/GenBank/DDBJ databases">
        <authorList>
            <person name="Peterson S.W."/>
        </authorList>
    </citation>
    <scope>NUCLEOTIDE SEQUENCE [LARGE SCALE GENOMIC DNA]</scope>
    <source>
        <strain evidence="7 8">LMG 22410</strain>
    </source>
</reference>
<keyword evidence="3 5" id="KW-1133">Transmembrane helix</keyword>
<feature type="domain" description="Integral membrane bound transporter" evidence="6">
    <location>
        <begin position="48"/>
        <end position="172"/>
    </location>
</feature>
<evidence type="ECO:0000256" key="2">
    <source>
        <dbReference type="ARBA" id="ARBA00022692"/>
    </source>
</evidence>
<feature type="transmembrane region" description="Helical" evidence="5">
    <location>
        <begin position="91"/>
        <end position="118"/>
    </location>
</feature>
<keyword evidence="8" id="KW-1185">Reference proteome</keyword>
<name>A0A1R4F1K8_9MICO</name>
<evidence type="ECO:0000256" key="3">
    <source>
        <dbReference type="ARBA" id="ARBA00022989"/>
    </source>
</evidence>
<dbReference type="EMBL" id="FUHU01000010">
    <property type="protein sequence ID" value="SJM49777.1"/>
    <property type="molecule type" value="Genomic_DNA"/>
</dbReference>
<sequence>MTFATASVAVLLGALESWLMPTQPQPSPPAQPKHPLVMSLRAVVAVLLAGTIATAAGIGYPFWAMIAAVVRISMHRIRHQVVRSSHRVVGTLLGLGLSAVILLGEIPPWSLLILLPLLQFAVEFVVGRNYAMACIFITPLAIVLTYLAFPVPIESLMIDRLIETVIGVVVGMGVSAVTYPLLRRSEAGREGAADD</sequence>
<accession>A0A1R4F1K8</accession>
<protein>
    <submittedName>
        <fullName evidence="7">Putative membrane protein</fullName>
    </submittedName>
</protein>
<feature type="transmembrane region" description="Helical" evidence="5">
    <location>
        <begin position="43"/>
        <end position="70"/>
    </location>
</feature>
<dbReference type="RefSeq" id="WP_159456867.1">
    <property type="nucleotide sequence ID" value="NZ_FUHU01000010.1"/>
</dbReference>
<dbReference type="OrthoDB" id="4989419at2"/>
<dbReference type="Pfam" id="PF13515">
    <property type="entry name" value="FUSC_2"/>
    <property type="match status" value="1"/>
</dbReference>
<dbReference type="AlphaFoldDB" id="A0A1R4F1K8"/>
<keyword evidence="2 5" id="KW-0812">Transmembrane</keyword>
<evidence type="ECO:0000256" key="4">
    <source>
        <dbReference type="ARBA" id="ARBA00023136"/>
    </source>
</evidence>
<dbReference type="InterPro" id="IPR049453">
    <property type="entry name" value="Memb_transporter_dom"/>
</dbReference>
<evidence type="ECO:0000256" key="1">
    <source>
        <dbReference type="ARBA" id="ARBA00004141"/>
    </source>
</evidence>
<dbReference type="GO" id="GO:0016020">
    <property type="term" value="C:membrane"/>
    <property type="evidence" value="ECO:0007669"/>
    <property type="project" value="UniProtKB-SubCell"/>
</dbReference>
<gene>
    <name evidence="7" type="ORF">CZ674_02070</name>
</gene>
<evidence type="ECO:0000313" key="8">
    <source>
        <dbReference type="Proteomes" id="UP000195787"/>
    </source>
</evidence>